<sequence length="328" mass="36270">MNQPNMSKTPSSSGLELPVKRKRGRPRKDESMPRHEKRQIQTSISPSQPPTITAVQPPQVTMNHVGDNHNMVGQVVTGVIDGLFDAGYLISVRVGPNNTLLRGLVFQQGHLCPITPANDVAPHLNICRRESTFQIPISNQTQVCTPSCAKQPPQLPMPVTMQNYQTNPMLTGGSSNSSLPTPENLRMVGQDEFMQVFDVSKIVEEPSKNDDCGPVLKNDRLLSDSDLMAESFHKNDIVKHASLPCGAPIVQDFDHEFAIDDANKQKQHEGKYSVSLTCVETSMVEPPPSFEIDESEKKGEVSKIDVNQVPTQGVATDFFKQIRTDKYI</sequence>
<comment type="caution">
    <text evidence="1">The sequence shown here is derived from an EMBL/GenBank/DDBJ whole genome shotgun (WGS) entry which is preliminary data.</text>
</comment>
<dbReference type="Proteomes" id="UP001056120">
    <property type="component" value="Linkage Group LG21"/>
</dbReference>
<gene>
    <name evidence="1" type="ORF">L1987_63285</name>
</gene>
<protein>
    <submittedName>
        <fullName evidence="1">Uncharacterized protein</fullName>
    </submittedName>
</protein>
<evidence type="ECO:0000313" key="1">
    <source>
        <dbReference type="EMBL" id="KAI3732088.1"/>
    </source>
</evidence>
<organism evidence="1 2">
    <name type="scientific">Smallanthus sonchifolius</name>
    <dbReference type="NCBI Taxonomy" id="185202"/>
    <lineage>
        <taxon>Eukaryota</taxon>
        <taxon>Viridiplantae</taxon>
        <taxon>Streptophyta</taxon>
        <taxon>Embryophyta</taxon>
        <taxon>Tracheophyta</taxon>
        <taxon>Spermatophyta</taxon>
        <taxon>Magnoliopsida</taxon>
        <taxon>eudicotyledons</taxon>
        <taxon>Gunneridae</taxon>
        <taxon>Pentapetalae</taxon>
        <taxon>asterids</taxon>
        <taxon>campanulids</taxon>
        <taxon>Asterales</taxon>
        <taxon>Asteraceae</taxon>
        <taxon>Asteroideae</taxon>
        <taxon>Heliantheae alliance</taxon>
        <taxon>Millerieae</taxon>
        <taxon>Smallanthus</taxon>
    </lineage>
</organism>
<accession>A0ACB9CCX1</accession>
<name>A0ACB9CCX1_9ASTR</name>
<keyword evidence="2" id="KW-1185">Reference proteome</keyword>
<evidence type="ECO:0000313" key="2">
    <source>
        <dbReference type="Proteomes" id="UP001056120"/>
    </source>
</evidence>
<reference evidence="2" key="1">
    <citation type="journal article" date="2022" name="Mol. Ecol. Resour.">
        <title>The genomes of chicory, endive, great burdock and yacon provide insights into Asteraceae palaeo-polyploidization history and plant inulin production.</title>
        <authorList>
            <person name="Fan W."/>
            <person name="Wang S."/>
            <person name="Wang H."/>
            <person name="Wang A."/>
            <person name="Jiang F."/>
            <person name="Liu H."/>
            <person name="Zhao H."/>
            <person name="Xu D."/>
            <person name="Zhang Y."/>
        </authorList>
    </citation>
    <scope>NUCLEOTIDE SEQUENCE [LARGE SCALE GENOMIC DNA]</scope>
    <source>
        <strain evidence="2">cv. Yunnan</strain>
    </source>
</reference>
<proteinExistence type="predicted"/>
<reference evidence="1 2" key="2">
    <citation type="journal article" date="2022" name="Mol. Ecol. Resour.">
        <title>The genomes of chicory, endive, great burdock and yacon provide insights into Asteraceae paleo-polyploidization history and plant inulin production.</title>
        <authorList>
            <person name="Fan W."/>
            <person name="Wang S."/>
            <person name="Wang H."/>
            <person name="Wang A."/>
            <person name="Jiang F."/>
            <person name="Liu H."/>
            <person name="Zhao H."/>
            <person name="Xu D."/>
            <person name="Zhang Y."/>
        </authorList>
    </citation>
    <scope>NUCLEOTIDE SEQUENCE [LARGE SCALE GENOMIC DNA]</scope>
    <source>
        <strain evidence="2">cv. Yunnan</strain>
        <tissue evidence="1">Leaves</tissue>
    </source>
</reference>
<dbReference type="EMBL" id="CM042038">
    <property type="protein sequence ID" value="KAI3732088.1"/>
    <property type="molecule type" value="Genomic_DNA"/>
</dbReference>